<feature type="region of interest" description="Disordered" evidence="8">
    <location>
        <begin position="375"/>
        <end position="401"/>
    </location>
</feature>
<evidence type="ECO:0000256" key="3">
    <source>
        <dbReference type="ARBA" id="ARBA00022679"/>
    </source>
</evidence>
<evidence type="ECO:0000256" key="2">
    <source>
        <dbReference type="ARBA" id="ARBA00022475"/>
    </source>
</evidence>
<feature type="transmembrane region" description="Helical" evidence="9">
    <location>
        <begin position="118"/>
        <end position="140"/>
    </location>
</feature>
<feature type="transmembrane region" description="Helical" evidence="9">
    <location>
        <begin position="267"/>
        <end position="287"/>
    </location>
</feature>
<keyword evidence="5 9" id="KW-1133">Transmembrane helix</keyword>
<organism evidence="10 11">
    <name type="scientific">Candidatus Dojkabacteria bacterium</name>
    <dbReference type="NCBI Taxonomy" id="2099670"/>
    <lineage>
        <taxon>Bacteria</taxon>
        <taxon>Candidatus Dojkabacteria</taxon>
    </lineage>
</organism>
<protein>
    <submittedName>
        <fullName evidence="10">Undecaprenyl/decaprenyl-phosphate alpha-N-acetylglucosaminyl 1-phosphate transferase</fullName>
    </submittedName>
</protein>
<feature type="transmembrane region" description="Helical" evidence="9">
    <location>
        <begin position="16"/>
        <end position="35"/>
    </location>
</feature>
<dbReference type="AlphaFoldDB" id="A0A955I9Y1"/>
<dbReference type="GO" id="GO:0046872">
    <property type="term" value="F:metal ion binding"/>
    <property type="evidence" value="ECO:0007669"/>
    <property type="project" value="UniProtKB-KW"/>
</dbReference>
<dbReference type="GO" id="GO:0005886">
    <property type="term" value="C:plasma membrane"/>
    <property type="evidence" value="ECO:0007669"/>
    <property type="project" value="UniProtKB-SubCell"/>
</dbReference>
<dbReference type="EMBL" id="JAGQLL010000053">
    <property type="protein sequence ID" value="MCA9380382.1"/>
    <property type="molecule type" value="Genomic_DNA"/>
</dbReference>
<evidence type="ECO:0000313" key="10">
    <source>
        <dbReference type="EMBL" id="MCA9380382.1"/>
    </source>
</evidence>
<dbReference type="GO" id="GO:0016780">
    <property type="term" value="F:phosphotransferase activity, for other substituted phosphate groups"/>
    <property type="evidence" value="ECO:0007669"/>
    <property type="project" value="InterPro"/>
</dbReference>
<feature type="transmembrane region" description="Helical" evidence="9">
    <location>
        <begin position="345"/>
        <end position="364"/>
    </location>
</feature>
<dbReference type="GO" id="GO:0044038">
    <property type="term" value="P:cell wall macromolecule biosynthetic process"/>
    <property type="evidence" value="ECO:0007669"/>
    <property type="project" value="TreeGrafter"/>
</dbReference>
<keyword evidence="3 10" id="KW-0808">Transferase</keyword>
<keyword evidence="6 9" id="KW-0472">Membrane</keyword>
<dbReference type="GO" id="GO:0009103">
    <property type="term" value="P:lipopolysaccharide biosynthetic process"/>
    <property type="evidence" value="ECO:0007669"/>
    <property type="project" value="TreeGrafter"/>
</dbReference>
<dbReference type="InterPro" id="IPR000715">
    <property type="entry name" value="Glycosyl_transferase_4"/>
</dbReference>
<comment type="caution">
    <text evidence="10">The sequence shown here is derived from an EMBL/GenBank/DDBJ whole genome shotgun (WGS) entry which is preliminary data.</text>
</comment>
<gene>
    <name evidence="10" type="ORF">KC675_04350</name>
</gene>
<comment type="cofactor">
    <cofactor evidence="7">
        <name>Mg(2+)</name>
        <dbReference type="ChEBI" id="CHEBI:18420"/>
    </cofactor>
</comment>
<dbReference type="PANTHER" id="PTHR22926">
    <property type="entry name" value="PHOSPHO-N-ACETYLMURAMOYL-PENTAPEPTIDE-TRANSFERASE"/>
    <property type="match status" value="1"/>
</dbReference>
<feature type="transmembrane region" description="Helical" evidence="9">
    <location>
        <begin position="190"/>
        <end position="209"/>
    </location>
</feature>
<evidence type="ECO:0000313" key="11">
    <source>
        <dbReference type="Proteomes" id="UP000745577"/>
    </source>
</evidence>
<keyword evidence="2" id="KW-1003">Cell membrane</keyword>
<reference evidence="10" key="2">
    <citation type="journal article" date="2021" name="Microbiome">
        <title>Successional dynamics and alternative stable states in a saline activated sludge microbial community over 9 years.</title>
        <authorList>
            <person name="Wang Y."/>
            <person name="Ye J."/>
            <person name="Ju F."/>
            <person name="Liu L."/>
            <person name="Boyd J.A."/>
            <person name="Deng Y."/>
            <person name="Parks D.H."/>
            <person name="Jiang X."/>
            <person name="Yin X."/>
            <person name="Woodcroft B.J."/>
            <person name="Tyson G.W."/>
            <person name="Hugenholtz P."/>
            <person name="Polz M.F."/>
            <person name="Zhang T."/>
        </authorList>
    </citation>
    <scope>NUCLEOTIDE SEQUENCE</scope>
    <source>
        <strain evidence="10">HKST-UBA15</strain>
    </source>
</reference>
<keyword evidence="7" id="KW-0460">Magnesium</keyword>
<evidence type="ECO:0000256" key="5">
    <source>
        <dbReference type="ARBA" id="ARBA00022989"/>
    </source>
</evidence>
<sequence length="401" mass="44756">MFDLEFIKPYLDLSPQLFIAFTLSLLLTPFVGYIARRYGFIDLPLSQRPRAEKTIEQKIHNRTIPRLGGLAVLLPFLVIFMTSVELTTQMWGIILGVIVLMISGAIDDKFDLSSKQQFFFQILASIITVIAGTSITFIQVMGVEIDLNLFSKEFFLGDLIYNFVFPADLFTVFWIVTIINALNWVFGIDALGEGITIITSITIMFIAVKTGRPELAILPAALGASLFGYLPYNFPPSKIISGTIGTSSYGFLVAVLATISGAKISTAILLLTLPLFDMFWVIIYRLSHFKNVPLLKRPFQKGRIHLHHRLINAGYTIKETVVIETSAMAVIAILAYYLAGFGAKLLSVSIFMAIIALIASITVLSSRKKRAQERLKRMKAKDDVPPPTIEKDIPPEERYAY</sequence>
<comment type="subcellular location">
    <subcellularLocation>
        <location evidence="1">Cell membrane</location>
        <topology evidence="1">Multi-pass membrane protein</topology>
    </subcellularLocation>
</comment>
<dbReference type="CDD" id="cd06853">
    <property type="entry name" value="GT_WecA_like"/>
    <property type="match status" value="1"/>
</dbReference>
<evidence type="ECO:0000256" key="6">
    <source>
        <dbReference type="ARBA" id="ARBA00023136"/>
    </source>
</evidence>
<evidence type="ECO:0000256" key="1">
    <source>
        <dbReference type="ARBA" id="ARBA00004651"/>
    </source>
</evidence>
<feature type="transmembrane region" description="Helical" evidence="9">
    <location>
        <begin position="160"/>
        <end position="183"/>
    </location>
</feature>
<dbReference type="Proteomes" id="UP000745577">
    <property type="component" value="Unassembled WGS sequence"/>
</dbReference>
<evidence type="ECO:0000256" key="7">
    <source>
        <dbReference type="PIRSR" id="PIRSR600715-1"/>
    </source>
</evidence>
<reference evidence="10" key="1">
    <citation type="submission" date="2020-04" db="EMBL/GenBank/DDBJ databases">
        <authorList>
            <person name="Zhang T."/>
        </authorList>
    </citation>
    <scope>NUCLEOTIDE SEQUENCE</scope>
    <source>
        <strain evidence="10">HKST-UBA15</strain>
    </source>
</reference>
<feature type="transmembrane region" description="Helical" evidence="9">
    <location>
        <begin position="90"/>
        <end position="106"/>
    </location>
</feature>
<feature type="transmembrane region" description="Helical" evidence="9">
    <location>
        <begin position="215"/>
        <end position="232"/>
    </location>
</feature>
<dbReference type="Pfam" id="PF00953">
    <property type="entry name" value="Glycos_transf_4"/>
    <property type="match status" value="1"/>
</dbReference>
<dbReference type="GO" id="GO:0071555">
    <property type="term" value="P:cell wall organization"/>
    <property type="evidence" value="ECO:0007669"/>
    <property type="project" value="TreeGrafter"/>
</dbReference>
<feature type="transmembrane region" description="Helical" evidence="9">
    <location>
        <begin position="321"/>
        <end position="339"/>
    </location>
</feature>
<evidence type="ECO:0000256" key="8">
    <source>
        <dbReference type="SAM" id="MobiDB-lite"/>
    </source>
</evidence>
<keyword evidence="4 9" id="KW-0812">Transmembrane</keyword>
<evidence type="ECO:0000256" key="4">
    <source>
        <dbReference type="ARBA" id="ARBA00022692"/>
    </source>
</evidence>
<name>A0A955I9Y1_9BACT</name>
<proteinExistence type="predicted"/>
<feature type="transmembrane region" description="Helical" evidence="9">
    <location>
        <begin position="239"/>
        <end position="261"/>
    </location>
</feature>
<feature type="binding site" evidence="7">
    <location>
        <position position="183"/>
    </location>
    <ligand>
        <name>Mg(2+)</name>
        <dbReference type="ChEBI" id="CHEBI:18420"/>
    </ligand>
</feature>
<dbReference type="PANTHER" id="PTHR22926:SF3">
    <property type="entry name" value="UNDECAPRENYL-PHOSPHATE ALPHA-N-ACETYLGLUCOSAMINYL 1-PHOSPHATE TRANSFERASE"/>
    <property type="match status" value="1"/>
</dbReference>
<accession>A0A955I9Y1</accession>
<feature type="transmembrane region" description="Helical" evidence="9">
    <location>
        <begin position="67"/>
        <end position="84"/>
    </location>
</feature>
<keyword evidence="7" id="KW-0479">Metal-binding</keyword>
<evidence type="ECO:0000256" key="9">
    <source>
        <dbReference type="SAM" id="Phobius"/>
    </source>
</evidence>